<comment type="similarity">
    <text evidence="1 7">Belongs to the Lgt family.</text>
</comment>
<evidence type="ECO:0000256" key="1">
    <source>
        <dbReference type="ARBA" id="ARBA00007150"/>
    </source>
</evidence>
<keyword evidence="5 7" id="KW-1133">Transmembrane helix</keyword>
<feature type="binding site" evidence="7">
    <location>
        <position position="151"/>
    </location>
    <ligand>
        <name>a 1,2-diacyl-sn-glycero-3-phospho-(1'-sn-glycerol)</name>
        <dbReference type="ChEBI" id="CHEBI:64716"/>
    </ligand>
</feature>
<feature type="transmembrane region" description="Helical" evidence="7">
    <location>
        <begin position="58"/>
        <end position="82"/>
    </location>
</feature>
<feature type="transmembrane region" description="Helical" evidence="7">
    <location>
        <begin position="132"/>
        <end position="150"/>
    </location>
</feature>
<dbReference type="NCBIfam" id="TIGR00544">
    <property type="entry name" value="lgt"/>
    <property type="match status" value="1"/>
</dbReference>
<dbReference type="PROSITE" id="PS01311">
    <property type="entry name" value="LGT"/>
    <property type="match status" value="1"/>
</dbReference>
<comment type="caution">
    <text evidence="8">The sequence shown here is derived from an EMBL/GenBank/DDBJ whole genome shotgun (WGS) entry which is preliminary data.</text>
</comment>
<protein>
    <recommendedName>
        <fullName evidence="7">Phosphatidylglycerol--prolipoprotein diacylglyceryl transferase</fullName>
        <ecNumber evidence="7">2.5.1.145</ecNumber>
    </recommendedName>
</protein>
<keyword evidence="3 7" id="KW-0808">Transferase</keyword>
<dbReference type="UniPathway" id="UPA00664"/>
<evidence type="ECO:0000313" key="9">
    <source>
        <dbReference type="Proteomes" id="UP000295518"/>
    </source>
</evidence>
<dbReference type="PANTHER" id="PTHR30589:SF0">
    <property type="entry name" value="PHOSPHATIDYLGLYCEROL--PROLIPOPROTEIN DIACYLGLYCERYL TRANSFERASE"/>
    <property type="match status" value="1"/>
</dbReference>
<keyword evidence="6 7" id="KW-0472">Membrane</keyword>
<evidence type="ECO:0000313" key="8">
    <source>
        <dbReference type="EMBL" id="TDO19450.1"/>
    </source>
</evidence>
<evidence type="ECO:0000256" key="4">
    <source>
        <dbReference type="ARBA" id="ARBA00022692"/>
    </source>
</evidence>
<feature type="transmembrane region" description="Helical" evidence="7">
    <location>
        <begin position="254"/>
        <end position="274"/>
    </location>
</feature>
<dbReference type="InterPro" id="IPR001640">
    <property type="entry name" value="Lgt"/>
</dbReference>
<evidence type="ECO:0000256" key="6">
    <source>
        <dbReference type="ARBA" id="ARBA00023136"/>
    </source>
</evidence>
<comment type="subcellular location">
    <subcellularLocation>
        <location evidence="7">Cell membrane</location>
        <topology evidence="7">Multi-pass membrane protein</topology>
    </subcellularLocation>
</comment>
<keyword evidence="4 7" id="KW-0812">Transmembrane</keyword>
<evidence type="ECO:0000256" key="2">
    <source>
        <dbReference type="ARBA" id="ARBA00022475"/>
    </source>
</evidence>
<accession>A0A4R6IB76</accession>
<dbReference type="AlphaFoldDB" id="A0A4R6IB76"/>
<dbReference type="GO" id="GO:0042158">
    <property type="term" value="P:lipoprotein biosynthetic process"/>
    <property type="evidence" value="ECO:0007669"/>
    <property type="project" value="UniProtKB-UniRule"/>
</dbReference>
<proteinExistence type="inferred from homology"/>
<dbReference type="Pfam" id="PF01790">
    <property type="entry name" value="LGT"/>
    <property type="match status" value="1"/>
</dbReference>
<name>A0A4R6IB76_9MOLU</name>
<dbReference type="GO" id="GO:0005886">
    <property type="term" value="C:plasma membrane"/>
    <property type="evidence" value="ECO:0007669"/>
    <property type="project" value="UniProtKB-SubCell"/>
</dbReference>
<reference evidence="8 9" key="1">
    <citation type="submission" date="2019-03" db="EMBL/GenBank/DDBJ databases">
        <title>Genomic Encyclopedia of Archaeal and Bacterial Type Strains, Phase II (KMG-II): from individual species to whole genera.</title>
        <authorList>
            <person name="Goeker M."/>
        </authorList>
    </citation>
    <scope>NUCLEOTIDE SEQUENCE [LARGE SCALE GENOMIC DNA]</scope>
    <source>
        <strain evidence="8 9">ATCC 700618</strain>
    </source>
</reference>
<evidence type="ECO:0000256" key="7">
    <source>
        <dbReference type="HAMAP-Rule" id="MF_01147"/>
    </source>
</evidence>
<evidence type="ECO:0000256" key="3">
    <source>
        <dbReference type="ARBA" id="ARBA00022679"/>
    </source>
</evidence>
<comment type="pathway">
    <text evidence="7">Protein modification; lipoprotein biosynthesis (diacylglyceryl transfer).</text>
</comment>
<feature type="transmembrane region" description="Helical" evidence="7">
    <location>
        <begin position="232"/>
        <end position="248"/>
    </location>
</feature>
<keyword evidence="8" id="KW-0449">Lipoprotein</keyword>
<dbReference type="EMBL" id="SNWN01000014">
    <property type="protein sequence ID" value="TDO19450.1"/>
    <property type="molecule type" value="Genomic_DNA"/>
</dbReference>
<evidence type="ECO:0000256" key="5">
    <source>
        <dbReference type="ARBA" id="ARBA00022989"/>
    </source>
</evidence>
<feature type="transmembrane region" description="Helical" evidence="7">
    <location>
        <begin position="31"/>
        <end position="51"/>
    </location>
</feature>
<dbReference type="RefSeq" id="WP_094254871.1">
    <property type="nucleotide sequence ID" value="NZ_NNCE01000006.1"/>
</dbReference>
<keyword evidence="9" id="KW-1185">Reference proteome</keyword>
<feature type="transmembrane region" description="Helical" evidence="7">
    <location>
        <begin position="102"/>
        <end position="125"/>
    </location>
</feature>
<sequence>MTSNIDFSNWYPFREGEATYLFTIGTYQVPIYTFTMLIGMLSAILTIVFFWMRKKYSLEILFTLILITIPSSIIGARLWFIFERLIYNPADPFPNSAWYEVWNGGLAIQGGVIVPTILNLVYLYFKRELVDYRYAISFILPAVLLGQAIGRWGNYANHEVYGRIDTTGEYTLIWGEALARQMYIYNAADLASTAALRIPLFLYESILSLVGYFVMVWIINLFGLLKPGTTGGIYMFYYGLVRVIMEPLREEGYAFYSVLGYLMLAAGVLMILYFEIPFRQRYAKIKRKYYFDYVIIDRKPYAWLEKLLPSPKIKSVTFETTVENNVESTQIVGMMNRRRAIKKRRPDK</sequence>
<dbReference type="Proteomes" id="UP000295518">
    <property type="component" value="Unassembled WGS sequence"/>
</dbReference>
<dbReference type="HAMAP" id="MF_01147">
    <property type="entry name" value="Lgt"/>
    <property type="match status" value="1"/>
</dbReference>
<gene>
    <name evidence="7" type="primary">lgt</name>
    <name evidence="8" type="ORF">EI74_0721</name>
</gene>
<comment type="catalytic activity">
    <reaction evidence="7">
        <text>L-cysteinyl-[prolipoprotein] + a 1,2-diacyl-sn-glycero-3-phospho-(1'-sn-glycerol) = an S-1,2-diacyl-sn-glyceryl-L-cysteinyl-[prolipoprotein] + sn-glycerol 1-phosphate + H(+)</text>
        <dbReference type="Rhea" id="RHEA:56712"/>
        <dbReference type="Rhea" id="RHEA-COMP:14679"/>
        <dbReference type="Rhea" id="RHEA-COMP:14680"/>
        <dbReference type="ChEBI" id="CHEBI:15378"/>
        <dbReference type="ChEBI" id="CHEBI:29950"/>
        <dbReference type="ChEBI" id="CHEBI:57685"/>
        <dbReference type="ChEBI" id="CHEBI:64716"/>
        <dbReference type="ChEBI" id="CHEBI:140658"/>
        <dbReference type="EC" id="2.5.1.145"/>
    </reaction>
</comment>
<dbReference type="PANTHER" id="PTHR30589">
    <property type="entry name" value="PROLIPOPROTEIN DIACYLGLYCERYL TRANSFERASE"/>
    <property type="match status" value="1"/>
</dbReference>
<dbReference type="EC" id="2.5.1.145" evidence="7"/>
<keyword evidence="2 7" id="KW-1003">Cell membrane</keyword>
<dbReference type="OrthoDB" id="871140at2"/>
<comment type="function">
    <text evidence="7">Catalyzes the transfer of the diacylglyceryl group from phosphatidylglycerol to the sulfhydryl group of the N-terminal cysteine of a prolipoprotein, the first step in the formation of mature lipoproteins.</text>
</comment>
<dbReference type="GO" id="GO:0008961">
    <property type="term" value="F:phosphatidylglycerol-prolipoprotein diacylglyceryl transferase activity"/>
    <property type="evidence" value="ECO:0007669"/>
    <property type="project" value="UniProtKB-UniRule"/>
</dbReference>
<organism evidence="8 9">
    <name type="scientific">Mycoplasma testudineum</name>
    <dbReference type="NCBI Taxonomy" id="244584"/>
    <lineage>
        <taxon>Bacteria</taxon>
        <taxon>Bacillati</taxon>
        <taxon>Mycoplasmatota</taxon>
        <taxon>Mollicutes</taxon>
        <taxon>Mycoplasmataceae</taxon>
        <taxon>Mycoplasma</taxon>
    </lineage>
</organism>